<dbReference type="GO" id="GO:0000120">
    <property type="term" value="C:RNA polymerase I transcription regulator complex"/>
    <property type="evidence" value="ECO:0007669"/>
    <property type="project" value="InterPro"/>
</dbReference>
<dbReference type="InterPro" id="IPR011990">
    <property type="entry name" value="TPR-like_helical_dom_sf"/>
</dbReference>
<dbReference type="InterPro" id="IPR052669">
    <property type="entry name" value="SL1/TIF-IB_Component"/>
</dbReference>
<dbReference type="InterPro" id="IPR039495">
    <property type="entry name" value="TAF1A"/>
</dbReference>
<dbReference type="PANTHER" id="PTHR32122">
    <property type="entry name" value="TATA BOX-BINDING PROTEIN ASSOCIATED FACTOR RNA POLYMERASE I SUBUNIT A"/>
    <property type="match status" value="1"/>
</dbReference>
<evidence type="ECO:0000313" key="1">
    <source>
        <dbReference type="EMBL" id="CAH2254020.1"/>
    </source>
</evidence>
<dbReference type="PANTHER" id="PTHR32122:SF1">
    <property type="entry name" value="TATA BOX-BINDING PROTEIN-ASSOCIATED FACTOR RNA POLYMERASE I SUBUNIT A"/>
    <property type="match status" value="1"/>
</dbReference>
<keyword evidence="2" id="KW-1185">Reference proteome</keyword>
<organism evidence="1 2">
    <name type="scientific">Pelobates cultripes</name>
    <name type="common">Western spadefoot toad</name>
    <dbReference type="NCBI Taxonomy" id="61616"/>
    <lineage>
        <taxon>Eukaryota</taxon>
        <taxon>Metazoa</taxon>
        <taxon>Chordata</taxon>
        <taxon>Craniata</taxon>
        <taxon>Vertebrata</taxon>
        <taxon>Euteleostomi</taxon>
        <taxon>Amphibia</taxon>
        <taxon>Batrachia</taxon>
        <taxon>Anura</taxon>
        <taxon>Pelobatoidea</taxon>
        <taxon>Pelobatidae</taxon>
        <taxon>Pelobates</taxon>
    </lineage>
</organism>
<proteinExistence type="predicted"/>
<accession>A0AAD1RH86</accession>
<dbReference type="Proteomes" id="UP001295444">
    <property type="component" value="Chromosome 02"/>
</dbReference>
<dbReference type="EMBL" id="OW240913">
    <property type="protein sequence ID" value="CAH2254020.1"/>
    <property type="molecule type" value="Genomic_DNA"/>
</dbReference>
<gene>
    <name evidence="1" type="ORF">PECUL_23A002999</name>
</gene>
<protein>
    <submittedName>
        <fullName evidence="1">TATA box-binding -associated factor RNA polymerase I subunit A isoform X1</fullName>
    </submittedName>
</protein>
<dbReference type="Pfam" id="PF14929">
    <property type="entry name" value="TAF1_subA"/>
    <property type="match status" value="1"/>
</dbReference>
<evidence type="ECO:0000313" key="2">
    <source>
        <dbReference type="Proteomes" id="UP001295444"/>
    </source>
</evidence>
<dbReference type="SUPFAM" id="SSF48452">
    <property type="entry name" value="TPR-like"/>
    <property type="match status" value="1"/>
</dbReference>
<dbReference type="GO" id="GO:0006360">
    <property type="term" value="P:transcription by RNA polymerase I"/>
    <property type="evidence" value="ECO:0007669"/>
    <property type="project" value="InterPro"/>
</dbReference>
<name>A0AAD1RH86_PELCU</name>
<reference evidence="1" key="1">
    <citation type="submission" date="2022-03" db="EMBL/GenBank/DDBJ databases">
        <authorList>
            <person name="Alioto T."/>
            <person name="Alioto T."/>
            <person name="Gomez Garrido J."/>
        </authorList>
    </citation>
    <scope>NUCLEOTIDE SEQUENCE</scope>
</reference>
<dbReference type="AlphaFoldDB" id="A0AAD1RH86"/>
<sequence>MCRNCKIALFYISDSKMEETSDQSSEEIDESNFGSLGRIVLPNKHADYSASNSNVNGVHQSADLCLSFLHKAIYKNQWERAAGFMTSYVQTLEDRTTSRQRQAPEIIWRLGTEILLNHPKSSVDELNLFHERMKNIGVKNFLQISLEQAFYLLCNGQIEDASRVLMVAESWRFGTFSASQNKFFKLIQAYRALLDYRAWLDKKASVTEGDSDFASHSSTAQEIFGLYKQATTSFQEILRFPGVWDPFVQCYVDLLESSGEKHKVEELLKEYAYNNKNPANPNAHVYLYEFLKRNEATSEKLINVLKILHSLVPSHRLMLEFSQLLAESDCEKHHKLAVQVAFDLLDFSSWKKDVNAWKCLERRLMNALIRNHKAWVMDEWGSRKAWWPAYHFSKCHAREECEHNEPLALRKGMVAGILLGRAHHYFSAFCILGSKIQTKSIQNMKTFVNTYSCANPD</sequence>